<keyword evidence="5 8" id="KW-0963">Cytoplasm</keyword>
<sequence length="251" mass="27248">MWNKKWVVGNWKMNGCLQENATLLSAICALPPQENVCIGIAPPAVYLQQVRNAVQNAPYNRILTCAQDVSRFPGTGAYTGEVSAGMLKDTGVEMVLVGHSERSMYFSENNEIRRQKIQNVLDAGLIPLLCVGENLQERESGNEENTVARQLSVLKGLASDTFAVAYEPVWAIGTGKVANKEQIAQMHRFIYNEVLSYGNQGANIRILYGGSVNETNAAEILSVSYVDGALVGGASLSCEKFSAIIRSAEQA</sequence>
<keyword evidence="7 8" id="KW-0413">Isomerase</keyword>
<dbReference type="GO" id="GO:0004807">
    <property type="term" value="F:triose-phosphate isomerase activity"/>
    <property type="evidence" value="ECO:0007669"/>
    <property type="project" value="UniProtKB-UniRule"/>
</dbReference>
<dbReference type="InterPro" id="IPR013785">
    <property type="entry name" value="Aldolase_TIM"/>
</dbReference>
<evidence type="ECO:0000256" key="5">
    <source>
        <dbReference type="ARBA" id="ARBA00022490"/>
    </source>
</evidence>
<evidence type="ECO:0000256" key="6">
    <source>
        <dbReference type="ARBA" id="ARBA00023152"/>
    </source>
</evidence>
<dbReference type="PROSITE" id="PS51440">
    <property type="entry name" value="TIM_2"/>
    <property type="match status" value="1"/>
</dbReference>
<dbReference type="GO" id="GO:0006094">
    <property type="term" value="P:gluconeogenesis"/>
    <property type="evidence" value="ECO:0007669"/>
    <property type="project" value="UniProtKB-UniRule"/>
</dbReference>
<comment type="subunit">
    <text evidence="8 9">Homodimer.</text>
</comment>
<evidence type="ECO:0000256" key="9">
    <source>
        <dbReference type="RuleBase" id="RU363013"/>
    </source>
</evidence>
<evidence type="ECO:0000256" key="7">
    <source>
        <dbReference type="ARBA" id="ARBA00023235"/>
    </source>
</evidence>
<dbReference type="EC" id="5.3.1.1" evidence="8 9"/>
<comment type="pathway">
    <text evidence="1 8 9">Carbohydrate degradation; glycolysis; D-glyceraldehyde 3-phosphate from glycerone phosphate: step 1/1.</text>
</comment>
<evidence type="ECO:0000313" key="11">
    <source>
        <dbReference type="Proteomes" id="UP000254293"/>
    </source>
</evidence>
<comment type="function">
    <text evidence="8">Involved in the gluconeogenesis. Catalyzes stereospecifically the conversion of dihydroxyacetone phosphate (DHAP) to D-glyceraldehyde-3-phosphate (G3P).</text>
</comment>
<dbReference type="InterPro" id="IPR035990">
    <property type="entry name" value="TIM_sf"/>
</dbReference>
<dbReference type="InterPro" id="IPR022896">
    <property type="entry name" value="TrioseP_Isoase_bac/euk"/>
</dbReference>
<dbReference type="Pfam" id="PF00121">
    <property type="entry name" value="TIM"/>
    <property type="match status" value="1"/>
</dbReference>
<evidence type="ECO:0000256" key="3">
    <source>
        <dbReference type="ARBA" id="ARBA00007422"/>
    </source>
</evidence>
<dbReference type="PANTHER" id="PTHR21139">
    <property type="entry name" value="TRIOSEPHOSPHATE ISOMERASE"/>
    <property type="match status" value="1"/>
</dbReference>
<keyword evidence="11" id="KW-1185">Reference proteome</keyword>
<dbReference type="HAMAP" id="MF_00147_B">
    <property type="entry name" value="TIM_B"/>
    <property type="match status" value="1"/>
</dbReference>
<dbReference type="NCBIfam" id="TIGR00419">
    <property type="entry name" value="tim"/>
    <property type="match status" value="1"/>
</dbReference>
<comment type="subcellular location">
    <subcellularLocation>
        <location evidence="8 9">Cytoplasm</location>
    </subcellularLocation>
</comment>
<feature type="active site" description="Electrophile" evidence="8">
    <location>
        <position position="99"/>
    </location>
</feature>
<comment type="pathway">
    <text evidence="8 9">Carbohydrate biosynthesis; gluconeogenesis.</text>
</comment>
<keyword evidence="6 8" id="KW-0324">Glycolysis</keyword>
<evidence type="ECO:0000256" key="8">
    <source>
        <dbReference type="HAMAP-Rule" id="MF_00147"/>
    </source>
</evidence>
<feature type="binding site" evidence="8">
    <location>
        <begin position="10"/>
        <end position="12"/>
    </location>
    <ligand>
        <name>substrate</name>
    </ligand>
</feature>
<organism evidence="10 11">
    <name type="scientific">Kingella potus</name>
    <dbReference type="NCBI Taxonomy" id="265175"/>
    <lineage>
        <taxon>Bacteria</taxon>
        <taxon>Pseudomonadati</taxon>
        <taxon>Pseudomonadota</taxon>
        <taxon>Betaproteobacteria</taxon>
        <taxon>Neisseriales</taxon>
        <taxon>Neisseriaceae</taxon>
        <taxon>Kingella</taxon>
    </lineage>
</organism>
<dbReference type="GO" id="GO:0006096">
    <property type="term" value="P:glycolytic process"/>
    <property type="evidence" value="ECO:0007669"/>
    <property type="project" value="UniProtKB-UniRule"/>
</dbReference>
<evidence type="ECO:0000313" key="10">
    <source>
        <dbReference type="EMBL" id="STR03145.1"/>
    </source>
</evidence>
<proteinExistence type="inferred from homology"/>
<evidence type="ECO:0000256" key="1">
    <source>
        <dbReference type="ARBA" id="ARBA00004680"/>
    </source>
</evidence>
<dbReference type="SUPFAM" id="SSF51351">
    <property type="entry name" value="Triosephosphate isomerase (TIM)"/>
    <property type="match status" value="1"/>
</dbReference>
<evidence type="ECO:0000256" key="4">
    <source>
        <dbReference type="ARBA" id="ARBA00022432"/>
    </source>
</evidence>
<dbReference type="GO" id="GO:0019563">
    <property type="term" value="P:glycerol catabolic process"/>
    <property type="evidence" value="ECO:0007669"/>
    <property type="project" value="TreeGrafter"/>
</dbReference>
<keyword evidence="4 8" id="KW-0312">Gluconeogenesis</keyword>
<protein>
    <recommendedName>
        <fullName evidence="8 9">Triosephosphate isomerase</fullName>
        <shortName evidence="8">TIM</shortName>
        <shortName evidence="8">TPI</shortName>
        <ecNumber evidence="8 9">5.3.1.1</ecNumber>
    </recommendedName>
    <alternativeName>
        <fullName evidence="8">Triose-phosphate isomerase</fullName>
    </alternativeName>
</protein>
<dbReference type="FunFam" id="3.20.20.70:FF:000016">
    <property type="entry name" value="Triosephosphate isomerase"/>
    <property type="match status" value="1"/>
</dbReference>
<gene>
    <name evidence="8 10" type="primary">tpiA</name>
    <name evidence="10" type="ORF">NCTC13336_02041</name>
</gene>
<dbReference type="RefSeq" id="WP_115309047.1">
    <property type="nucleotide sequence ID" value="NZ_UGJJ01000003.1"/>
</dbReference>
<dbReference type="InterPro" id="IPR000652">
    <property type="entry name" value="Triosephosphate_isomerase"/>
</dbReference>
<dbReference type="GO" id="GO:0005829">
    <property type="term" value="C:cytosol"/>
    <property type="evidence" value="ECO:0007669"/>
    <property type="project" value="TreeGrafter"/>
</dbReference>
<dbReference type="UniPathway" id="UPA00138"/>
<dbReference type="OrthoDB" id="9809429at2"/>
<comment type="catalytic activity">
    <reaction evidence="8 9">
        <text>D-glyceraldehyde 3-phosphate = dihydroxyacetone phosphate</text>
        <dbReference type="Rhea" id="RHEA:18585"/>
        <dbReference type="ChEBI" id="CHEBI:57642"/>
        <dbReference type="ChEBI" id="CHEBI:59776"/>
        <dbReference type="EC" id="5.3.1.1"/>
    </reaction>
</comment>
<comment type="pathway">
    <text evidence="2">Carbohydrate metabolism; erythritol degradation.</text>
</comment>
<feature type="active site" description="Proton acceptor" evidence="8">
    <location>
        <position position="167"/>
    </location>
</feature>
<dbReference type="CDD" id="cd00311">
    <property type="entry name" value="TIM"/>
    <property type="match status" value="1"/>
</dbReference>
<feature type="binding site" evidence="8">
    <location>
        <position position="173"/>
    </location>
    <ligand>
        <name>substrate</name>
    </ligand>
</feature>
<name>A0A377R6F0_9NEIS</name>
<dbReference type="InterPro" id="IPR020861">
    <property type="entry name" value="Triosephosphate_isomerase_AS"/>
</dbReference>
<accession>A0A377R6F0</accession>
<dbReference type="EMBL" id="UGJJ01000003">
    <property type="protein sequence ID" value="STR03145.1"/>
    <property type="molecule type" value="Genomic_DNA"/>
</dbReference>
<dbReference type="GO" id="GO:0046166">
    <property type="term" value="P:glyceraldehyde-3-phosphate biosynthetic process"/>
    <property type="evidence" value="ECO:0007669"/>
    <property type="project" value="TreeGrafter"/>
</dbReference>
<reference evidence="10 11" key="1">
    <citation type="submission" date="2018-06" db="EMBL/GenBank/DDBJ databases">
        <authorList>
            <consortium name="Pathogen Informatics"/>
            <person name="Doyle S."/>
        </authorList>
    </citation>
    <scope>NUCLEOTIDE SEQUENCE [LARGE SCALE GENOMIC DNA]</scope>
    <source>
        <strain evidence="10 11">NCTC13336</strain>
    </source>
</reference>
<feature type="binding site" evidence="8">
    <location>
        <begin position="232"/>
        <end position="233"/>
    </location>
    <ligand>
        <name>substrate</name>
    </ligand>
</feature>
<dbReference type="AlphaFoldDB" id="A0A377R6F0"/>
<dbReference type="UniPathway" id="UPA00109">
    <property type="reaction ID" value="UER00189"/>
</dbReference>
<dbReference type="Gene3D" id="3.20.20.70">
    <property type="entry name" value="Aldolase class I"/>
    <property type="match status" value="1"/>
</dbReference>
<evidence type="ECO:0000256" key="2">
    <source>
        <dbReference type="ARBA" id="ARBA00004939"/>
    </source>
</evidence>
<dbReference type="PROSITE" id="PS00171">
    <property type="entry name" value="TIM_1"/>
    <property type="match status" value="1"/>
</dbReference>
<dbReference type="Proteomes" id="UP000254293">
    <property type="component" value="Unassembled WGS sequence"/>
</dbReference>
<comment type="similarity">
    <text evidence="3 8 9">Belongs to the triosephosphate isomerase family.</text>
</comment>
<dbReference type="PANTHER" id="PTHR21139:SF42">
    <property type="entry name" value="TRIOSEPHOSPHATE ISOMERASE"/>
    <property type="match status" value="1"/>
</dbReference>
<feature type="binding site" evidence="8">
    <location>
        <position position="211"/>
    </location>
    <ligand>
        <name>substrate</name>
    </ligand>
</feature>